<protein>
    <submittedName>
        <fullName evidence="6">LacI family transcriptional regulator</fullName>
    </submittedName>
</protein>
<dbReference type="InterPro" id="IPR046335">
    <property type="entry name" value="LacI/GalR-like_sensor"/>
</dbReference>
<evidence type="ECO:0000256" key="3">
    <source>
        <dbReference type="ARBA" id="ARBA00023163"/>
    </source>
</evidence>
<dbReference type="Pfam" id="PF00356">
    <property type="entry name" value="LacI"/>
    <property type="match status" value="1"/>
</dbReference>
<dbReference type="SMART" id="SM00354">
    <property type="entry name" value="HTH_LACI"/>
    <property type="match status" value="1"/>
</dbReference>
<dbReference type="SUPFAM" id="SSF47413">
    <property type="entry name" value="lambda repressor-like DNA-binding domains"/>
    <property type="match status" value="1"/>
</dbReference>
<evidence type="ECO:0000256" key="4">
    <source>
        <dbReference type="SAM" id="MobiDB-lite"/>
    </source>
</evidence>
<accession>A0A9E5T418</accession>
<dbReference type="InterPro" id="IPR010982">
    <property type="entry name" value="Lambda_DNA-bd_dom_sf"/>
</dbReference>
<keyword evidence="3" id="KW-0804">Transcription</keyword>
<dbReference type="CDD" id="cd01392">
    <property type="entry name" value="HTH_LacI"/>
    <property type="match status" value="1"/>
</dbReference>
<evidence type="ECO:0000259" key="5">
    <source>
        <dbReference type="PROSITE" id="PS50932"/>
    </source>
</evidence>
<keyword evidence="1" id="KW-0805">Transcription regulation</keyword>
<dbReference type="PANTHER" id="PTHR30146:SF120">
    <property type="entry name" value="ALANINE RACEMASE"/>
    <property type="match status" value="1"/>
</dbReference>
<dbReference type="Pfam" id="PF13377">
    <property type="entry name" value="Peripla_BP_3"/>
    <property type="match status" value="1"/>
</dbReference>
<dbReference type="Proteomes" id="UP000787472">
    <property type="component" value="Unassembled WGS sequence"/>
</dbReference>
<dbReference type="PANTHER" id="PTHR30146">
    <property type="entry name" value="LACI-RELATED TRANSCRIPTIONAL REPRESSOR"/>
    <property type="match status" value="1"/>
</dbReference>
<feature type="domain" description="HTH lacI-type" evidence="5">
    <location>
        <begin position="40"/>
        <end position="94"/>
    </location>
</feature>
<feature type="region of interest" description="Disordered" evidence="4">
    <location>
        <begin position="1"/>
        <end position="42"/>
    </location>
</feature>
<dbReference type="Gene3D" id="1.10.260.40">
    <property type="entry name" value="lambda repressor-like DNA-binding domains"/>
    <property type="match status" value="1"/>
</dbReference>
<keyword evidence="2" id="KW-0238">DNA-binding</keyword>
<gene>
    <name evidence="6" type="ORF">G8770_18995</name>
</gene>
<organism evidence="6 7">
    <name type="scientific">Pseudomaricurvus hydrocarbonicus</name>
    <dbReference type="NCBI Taxonomy" id="1470433"/>
    <lineage>
        <taxon>Bacteria</taxon>
        <taxon>Pseudomonadati</taxon>
        <taxon>Pseudomonadota</taxon>
        <taxon>Gammaproteobacteria</taxon>
        <taxon>Cellvibrionales</taxon>
        <taxon>Cellvibrionaceae</taxon>
        <taxon>Pseudomaricurvus</taxon>
    </lineage>
</organism>
<keyword evidence="7" id="KW-1185">Reference proteome</keyword>
<evidence type="ECO:0000313" key="6">
    <source>
        <dbReference type="EMBL" id="NHO67638.1"/>
    </source>
</evidence>
<evidence type="ECO:0000313" key="7">
    <source>
        <dbReference type="Proteomes" id="UP000787472"/>
    </source>
</evidence>
<dbReference type="InterPro" id="IPR000843">
    <property type="entry name" value="HTH_LacI"/>
</dbReference>
<dbReference type="EMBL" id="JAAONZ010000018">
    <property type="protein sequence ID" value="NHO67638.1"/>
    <property type="molecule type" value="Genomic_DNA"/>
</dbReference>
<dbReference type="GO" id="GO:0000976">
    <property type="term" value="F:transcription cis-regulatory region binding"/>
    <property type="evidence" value="ECO:0007669"/>
    <property type="project" value="TreeGrafter"/>
</dbReference>
<dbReference type="InterPro" id="IPR028082">
    <property type="entry name" value="Peripla_BP_I"/>
</dbReference>
<evidence type="ECO:0000256" key="2">
    <source>
        <dbReference type="ARBA" id="ARBA00023125"/>
    </source>
</evidence>
<evidence type="ECO:0000256" key="1">
    <source>
        <dbReference type="ARBA" id="ARBA00023015"/>
    </source>
</evidence>
<dbReference type="CDD" id="cd06295">
    <property type="entry name" value="PBP1_CelR"/>
    <property type="match status" value="1"/>
</dbReference>
<comment type="caution">
    <text evidence="6">The sequence shown here is derived from an EMBL/GenBank/DDBJ whole genome shotgun (WGS) entry which is preliminary data.</text>
</comment>
<reference evidence="6" key="1">
    <citation type="submission" date="2020-03" db="EMBL/GenBank/DDBJ databases">
        <authorList>
            <person name="Guo F."/>
        </authorList>
    </citation>
    <scope>NUCLEOTIDE SEQUENCE</scope>
    <source>
        <strain evidence="6">JCM 30134</strain>
    </source>
</reference>
<dbReference type="GO" id="GO:0003700">
    <property type="term" value="F:DNA-binding transcription factor activity"/>
    <property type="evidence" value="ECO:0007669"/>
    <property type="project" value="TreeGrafter"/>
</dbReference>
<proteinExistence type="predicted"/>
<dbReference type="AlphaFoldDB" id="A0A9E5T418"/>
<feature type="compositionally biased region" description="Low complexity" evidence="4">
    <location>
        <begin position="18"/>
        <end position="29"/>
    </location>
</feature>
<dbReference type="PROSITE" id="PS50932">
    <property type="entry name" value="HTH_LACI_2"/>
    <property type="match status" value="1"/>
</dbReference>
<name>A0A9E5T418_9GAMM</name>
<dbReference type="SUPFAM" id="SSF53822">
    <property type="entry name" value="Periplasmic binding protein-like I"/>
    <property type="match status" value="1"/>
</dbReference>
<sequence length="382" mass="41841">MAKATSPDANAQSNEPALPIEPTLPNEPTLPEKPARPDRPTSFDIAYRAGVSQSTVSRALRDSPLVNKATRDRVQAIAKELNYKVDKVASNLRSQSTRTIALLLCEDPTSDDSMINPFFMSMLSSITRATARQGYDLLVSFQQLSEDWHADYEDTHRADGIILLGYGDYVSARPKLEKLKQAQARFMLWGPLIKDLPGHSIGCDNHLGGYVAGTHLLDSGRQQLAFLGDASQHCPEFRQRYLGYTDAITQRQLTFNPRLQYDAENTEMSGFDACLQLIDSGEPFDALMAASDLIAIGAIKAMQQRGLRVPEDVAVVGFDGIPSSAYVNPPLTTVMQDTQAAGDLLVDNLFKQFHGEPLTTTLLEPKLVVRESSGGTPDSSPQ</sequence>
<dbReference type="Gene3D" id="3.40.50.2300">
    <property type="match status" value="2"/>
</dbReference>